<evidence type="ECO:0000313" key="4">
    <source>
        <dbReference type="Proteomes" id="UP000053317"/>
    </source>
</evidence>
<keyword evidence="4" id="KW-1185">Reference proteome</keyword>
<dbReference type="EMBL" id="LCWF01000091">
    <property type="protein sequence ID" value="KKY20908.1"/>
    <property type="molecule type" value="Genomic_DNA"/>
</dbReference>
<dbReference type="Proteomes" id="UP000053317">
    <property type="component" value="Unassembled WGS sequence"/>
</dbReference>
<proteinExistence type="predicted"/>
<accession>A0A0G2GB82</accession>
<evidence type="ECO:0000256" key="2">
    <source>
        <dbReference type="SAM" id="MobiDB-lite"/>
    </source>
</evidence>
<comment type="caution">
    <text evidence="3">The sequence shown here is derived from an EMBL/GenBank/DDBJ whole genome shotgun (WGS) entry which is preliminary data.</text>
</comment>
<organism evidence="3 4">
    <name type="scientific">Phaeomoniella chlamydospora</name>
    <name type="common">Phaeoacremonium chlamydosporum</name>
    <dbReference type="NCBI Taxonomy" id="158046"/>
    <lineage>
        <taxon>Eukaryota</taxon>
        <taxon>Fungi</taxon>
        <taxon>Dikarya</taxon>
        <taxon>Ascomycota</taxon>
        <taxon>Pezizomycotina</taxon>
        <taxon>Eurotiomycetes</taxon>
        <taxon>Chaetothyriomycetidae</taxon>
        <taxon>Phaeomoniellales</taxon>
        <taxon>Phaeomoniellaceae</taxon>
        <taxon>Phaeomoniella</taxon>
    </lineage>
</organism>
<dbReference type="AlphaFoldDB" id="A0A0G2GB82"/>
<feature type="coiled-coil region" evidence="1">
    <location>
        <begin position="86"/>
        <end position="113"/>
    </location>
</feature>
<sequence length="564" mass="62698">MYTQSRMRSKRHTVQTHACSIGPETYRWTQRIPANHRSKHLKQEIKIRSILGNPGKPKIVGKSKEGDHGLIARMRLGLTLRKESTIAAFKKRVEDLEDIIDQMNKSFIDLQDRVIDSGMVSSNSSLGEQLRFATKRFLELSTAALPTYGEEDDLLTDPGNDNSPTNPHVPEEHVSMHYDASDQSGTSWDTFSMQSLVAKPLGIEHLPQQTQGEAIEPYFLQTTEADVQQSRNPGSGLHFHRSQESATPFTYSFEEKSFTQRLHRAAHECAFRTLMGVGNPSVDPSLRARLEDKIQRVFRLTFIVAPKDQLIDQLRQDLKQRPNRPFDSWSSQIPFIALGGASLHYPRLTPNGSPAFPENTISISKLLESRSLLTGGQEPPSDSIFSISNPAAYMKQLTKCLDIKGTWFDAHDVAGYLRAFGVSLDGADSFVDVDGRVARRLKLLSSPDSGSWTDLGLGQRFDTVTEYSIREIYPTDGDRYLGQPQGSQAGWPIVNVYNGSSSSILSEPPGSVGYPSEACDDPYLFDVSSFINSLVDSAICLGRAPGFRKVDVDRAIGLALQEVF</sequence>
<reference evidence="3 4" key="1">
    <citation type="submission" date="2015-05" db="EMBL/GenBank/DDBJ databases">
        <title>Distinctive expansion of gene families associated with plant cell wall degradation and secondary metabolism in the genomes of grapevine trunk pathogens.</title>
        <authorList>
            <person name="Lawrence D.P."/>
            <person name="Travadon R."/>
            <person name="Rolshausen P.E."/>
            <person name="Baumgartner K."/>
        </authorList>
    </citation>
    <scope>NUCLEOTIDE SEQUENCE [LARGE SCALE GENOMIC DNA]</scope>
    <source>
        <strain evidence="3">UCRPC4</strain>
    </source>
</reference>
<feature type="region of interest" description="Disordered" evidence="2">
    <location>
        <begin position="150"/>
        <end position="172"/>
    </location>
</feature>
<reference evidence="3 4" key="2">
    <citation type="submission" date="2015-05" db="EMBL/GenBank/DDBJ databases">
        <authorList>
            <person name="Morales-Cruz A."/>
            <person name="Amrine K.C."/>
            <person name="Cantu D."/>
        </authorList>
    </citation>
    <scope>NUCLEOTIDE SEQUENCE [LARGE SCALE GENOMIC DNA]</scope>
    <source>
        <strain evidence="3">UCRPC4</strain>
    </source>
</reference>
<name>A0A0G2GB82_PHACM</name>
<evidence type="ECO:0000313" key="3">
    <source>
        <dbReference type="EMBL" id="KKY20908.1"/>
    </source>
</evidence>
<dbReference type="OrthoDB" id="545169at2759"/>
<dbReference type="PANTHER" id="PTHR40618">
    <property type="entry name" value="B-ZIP TRANSCRIPTION FACTOR (EUROFUNG)-RELATED"/>
    <property type="match status" value="1"/>
</dbReference>
<dbReference type="PANTHER" id="PTHR40618:SF1">
    <property type="entry name" value="B-ZIP TRANSCRIPTION FACTOR (EUROFUNG)"/>
    <property type="match status" value="1"/>
</dbReference>
<gene>
    <name evidence="3" type="ORF">UCRPC4_g03984</name>
</gene>
<keyword evidence="1" id="KW-0175">Coiled coil</keyword>
<protein>
    <submittedName>
        <fullName evidence="3">Putative bzip family transcription factor</fullName>
    </submittedName>
</protein>
<evidence type="ECO:0000256" key="1">
    <source>
        <dbReference type="SAM" id="Coils"/>
    </source>
</evidence>